<sequence length="63" mass="7211">MADLASLHLRIWRLHLTLDLEIEERPQPEQPEPMGFGSPIDVPVVADDGDVEDRHLGFRARRP</sequence>
<reference evidence="3" key="1">
    <citation type="journal article" date="2013" name="Proc. Natl. Acad. Sci. U.S.A.">
        <title>Improving the coverage of the cyanobacterial phylum using diversity-driven genome sequencing.</title>
        <authorList>
            <person name="Shih P.M."/>
            <person name="Wu D."/>
            <person name="Latifi A."/>
            <person name="Axen S.D."/>
            <person name="Fewer D.P."/>
            <person name="Talla E."/>
            <person name="Calteau A."/>
            <person name="Cai F."/>
            <person name="Tandeau de Marsac N."/>
            <person name="Rippka R."/>
            <person name="Herdman M."/>
            <person name="Sivonen K."/>
            <person name="Coursin T."/>
            <person name="Laurent T."/>
            <person name="Goodwin L."/>
            <person name="Nolan M."/>
            <person name="Davenport K.W."/>
            <person name="Han C.S."/>
            <person name="Rubin E.M."/>
            <person name="Eisen J.A."/>
            <person name="Woyke T."/>
            <person name="Gugger M."/>
            <person name="Kerfeld C.A."/>
        </authorList>
    </citation>
    <scope>NUCLEOTIDE SEQUENCE [LARGE SCALE GENOMIC DNA]</scope>
    <source>
        <strain evidence="3">ATCC 27147 / PCC 6307</strain>
    </source>
</reference>
<dbReference type="RefSeq" id="WP_015110045.1">
    <property type="nucleotide sequence ID" value="NC_019675.1"/>
</dbReference>
<protein>
    <submittedName>
        <fullName evidence="2">Uncharacterized protein</fullName>
    </submittedName>
</protein>
<dbReference type="Proteomes" id="UP000010388">
    <property type="component" value="Chromosome"/>
</dbReference>
<evidence type="ECO:0000313" key="3">
    <source>
        <dbReference type="Proteomes" id="UP000010388"/>
    </source>
</evidence>
<name>K9P868_CYAGP</name>
<organism evidence="2 3">
    <name type="scientific">Cyanobium gracile (strain ATCC 27147 / PCC 6307)</name>
    <dbReference type="NCBI Taxonomy" id="292564"/>
    <lineage>
        <taxon>Bacteria</taxon>
        <taxon>Bacillati</taxon>
        <taxon>Cyanobacteriota</taxon>
        <taxon>Cyanophyceae</taxon>
        <taxon>Synechococcales</taxon>
        <taxon>Prochlorococcaceae</taxon>
        <taxon>Cyanobium</taxon>
    </lineage>
</organism>
<evidence type="ECO:0000256" key="1">
    <source>
        <dbReference type="SAM" id="MobiDB-lite"/>
    </source>
</evidence>
<evidence type="ECO:0000313" key="2">
    <source>
        <dbReference type="EMBL" id="AFY29607.1"/>
    </source>
</evidence>
<dbReference type="STRING" id="292564.Cyagr_2501"/>
<feature type="region of interest" description="Disordered" evidence="1">
    <location>
        <begin position="25"/>
        <end position="44"/>
    </location>
</feature>
<accession>K9P868</accession>
<dbReference type="AlphaFoldDB" id="K9P868"/>
<dbReference type="HOGENOM" id="CLU_2878357_0_0_3"/>
<dbReference type="KEGG" id="cgc:Cyagr_2501"/>
<gene>
    <name evidence="2" type="ordered locus">Cyagr_2501</name>
</gene>
<proteinExistence type="predicted"/>
<dbReference type="EMBL" id="CP003495">
    <property type="protein sequence ID" value="AFY29607.1"/>
    <property type="molecule type" value="Genomic_DNA"/>
</dbReference>